<organism evidence="5 7">
    <name type="scientific">Vibrio splendidus</name>
    <dbReference type="NCBI Taxonomy" id="29497"/>
    <lineage>
        <taxon>Bacteria</taxon>
        <taxon>Pseudomonadati</taxon>
        <taxon>Pseudomonadota</taxon>
        <taxon>Gammaproteobacteria</taxon>
        <taxon>Vibrionales</taxon>
        <taxon>Vibrionaceae</taxon>
        <taxon>Vibrio</taxon>
    </lineage>
</organism>
<dbReference type="SUPFAM" id="SSF46894">
    <property type="entry name" value="C-terminal effector domain of the bipartite response regulators"/>
    <property type="match status" value="1"/>
</dbReference>
<gene>
    <name evidence="5" type="ORF">Q8W38_02950</name>
    <name evidence="6" type="ORF">Q8W42_18675</name>
</gene>
<keyword evidence="3" id="KW-0812">Transmembrane</keyword>
<accession>A0A1C3IKN8</accession>
<dbReference type="AlphaFoldDB" id="A0A0P6Z568"/>
<keyword evidence="3" id="KW-1133">Transmembrane helix</keyword>
<dbReference type="SMART" id="SM00862">
    <property type="entry name" value="Trans_reg_C"/>
    <property type="match status" value="1"/>
</dbReference>
<accession>A0A0P6Z568</accession>
<dbReference type="InterPro" id="IPR036388">
    <property type="entry name" value="WH-like_DNA-bd_sf"/>
</dbReference>
<proteinExistence type="predicted"/>
<keyword evidence="1 2" id="KW-0238">DNA-binding</keyword>
<evidence type="ECO:0000313" key="7">
    <source>
        <dbReference type="Proteomes" id="UP001177883"/>
    </source>
</evidence>
<dbReference type="GO" id="GO:0006355">
    <property type="term" value="P:regulation of DNA-templated transcription"/>
    <property type="evidence" value="ECO:0007669"/>
    <property type="project" value="InterPro"/>
</dbReference>
<sequence>MSNIGTKFILAQRFVFDPNSNSLVDQMSDGEVVRLGSNESRILLMLSERPNEVITRNELHEYVWRDQGFEVDDSSLTQAVSTLRKMLKDSTKSPEFVKTVPKRGYQFIATVERSAPLSSNDQPAAAEIAENDVEPILTFATPTMTEEAMTEAVEPESITKFQETKVEVEPATTPTATPVKSTNKWLAFSLLLAAFIMPILVLTFTNPAESEFRTLTEVDGVKIQTPINHPDLSSWLPAIEKCVMRYNTNHTGMLKPTEVIATGGQTNNLALNYIHPQDYSSENVTLRIYANQSDVNDICNGGQ</sequence>
<dbReference type="PROSITE" id="PS51755">
    <property type="entry name" value="OMPR_PHOB"/>
    <property type="match status" value="1"/>
</dbReference>
<evidence type="ECO:0000256" key="1">
    <source>
        <dbReference type="ARBA" id="ARBA00023125"/>
    </source>
</evidence>
<evidence type="ECO:0000256" key="3">
    <source>
        <dbReference type="SAM" id="Phobius"/>
    </source>
</evidence>
<protein>
    <submittedName>
        <fullName evidence="5">Transcriptional regulator</fullName>
    </submittedName>
</protein>
<dbReference type="Gene3D" id="1.10.10.10">
    <property type="entry name" value="Winged helix-like DNA-binding domain superfamily/Winged helix DNA-binding domain"/>
    <property type="match status" value="1"/>
</dbReference>
<comment type="caution">
    <text evidence="5">The sequence shown here is derived from an EMBL/GenBank/DDBJ whole genome shotgun (WGS) entry which is preliminary data.</text>
</comment>
<reference evidence="5" key="1">
    <citation type="submission" date="2023-07" db="EMBL/GenBank/DDBJ databases">
        <title>Genome content predicts the carbon catabolic preferences of heterotrophic bacteria.</title>
        <authorList>
            <person name="Gralka M."/>
        </authorList>
    </citation>
    <scope>NUCLEOTIDE SEQUENCE</scope>
    <source>
        <strain evidence="6">6E02</strain>
        <strain evidence="5">6E03</strain>
    </source>
</reference>
<evidence type="ECO:0000313" key="5">
    <source>
        <dbReference type="EMBL" id="MDP2488280.1"/>
    </source>
</evidence>
<dbReference type="EMBL" id="JAUYVK010000002">
    <property type="protein sequence ID" value="MDP2488280.1"/>
    <property type="molecule type" value="Genomic_DNA"/>
</dbReference>
<keyword evidence="3" id="KW-0472">Membrane</keyword>
<dbReference type="Pfam" id="PF00486">
    <property type="entry name" value="Trans_reg_C"/>
    <property type="match status" value="1"/>
</dbReference>
<dbReference type="Proteomes" id="UP001177883">
    <property type="component" value="Unassembled WGS sequence"/>
</dbReference>
<evidence type="ECO:0000259" key="4">
    <source>
        <dbReference type="PROSITE" id="PS51755"/>
    </source>
</evidence>
<dbReference type="GO" id="GO:0003677">
    <property type="term" value="F:DNA binding"/>
    <property type="evidence" value="ECO:0007669"/>
    <property type="project" value="UniProtKB-UniRule"/>
</dbReference>
<dbReference type="CDD" id="cd00383">
    <property type="entry name" value="trans_reg_C"/>
    <property type="match status" value="1"/>
</dbReference>
<dbReference type="InterPro" id="IPR001867">
    <property type="entry name" value="OmpR/PhoB-type_DNA-bd"/>
</dbReference>
<dbReference type="EMBL" id="JAUYVL010000013">
    <property type="protein sequence ID" value="MDP2502745.1"/>
    <property type="molecule type" value="Genomic_DNA"/>
</dbReference>
<evidence type="ECO:0000256" key="2">
    <source>
        <dbReference type="PROSITE-ProRule" id="PRU01091"/>
    </source>
</evidence>
<feature type="DNA-binding region" description="OmpR/PhoB-type" evidence="2">
    <location>
        <begin position="6"/>
        <end position="109"/>
    </location>
</feature>
<feature type="transmembrane region" description="Helical" evidence="3">
    <location>
        <begin position="185"/>
        <end position="204"/>
    </location>
</feature>
<dbReference type="Proteomes" id="UP001177935">
    <property type="component" value="Unassembled WGS sequence"/>
</dbReference>
<dbReference type="InterPro" id="IPR016032">
    <property type="entry name" value="Sig_transdc_resp-reg_C-effctor"/>
</dbReference>
<dbReference type="RefSeq" id="WP_017084093.1">
    <property type="nucleotide sequence ID" value="NZ_CAWMQV010000080.1"/>
</dbReference>
<name>A0A0P6Z568_VIBSP</name>
<feature type="domain" description="OmpR/PhoB-type" evidence="4">
    <location>
        <begin position="6"/>
        <end position="109"/>
    </location>
</feature>
<dbReference type="GO" id="GO:0000160">
    <property type="term" value="P:phosphorelay signal transduction system"/>
    <property type="evidence" value="ECO:0007669"/>
    <property type="project" value="InterPro"/>
</dbReference>
<evidence type="ECO:0000313" key="6">
    <source>
        <dbReference type="EMBL" id="MDP2502745.1"/>
    </source>
</evidence>